<evidence type="ECO:0000313" key="2">
    <source>
        <dbReference type="Ensembl" id="ENSACUP00000018665.1"/>
    </source>
</evidence>
<protein>
    <submittedName>
        <fullName evidence="2">Uncharacterized protein</fullName>
    </submittedName>
</protein>
<evidence type="ECO:0000256" key="1">
    <source>
        <dbReference type="SAM" id="SignalP"/>
    </source>
</evidence>
<name>A0A663N1B8_ATHCN</name>
<evidence type="ECO:0000313" key="3">
    <source>
        <dbReference type="Proteomes" id="UP000472269"/>
    </source>
</evidence>
<reference evidence="2" key="2">
    <citation type="submission" date="2025-09" db="UniProtKB">
        <authorList>
            <consortium name="Ensembl"/>
        </authorList>
    </citation>
    <scope>IDENTIFICATION</scope>
</reference>
<feature type="signal peptide" evidence="1">
    <location>
        <begin position="1"/>
        <end position="18"/>
    </location>
</feature>
<feature type="chain" id="PRO_5025663053" evidence="1">
    <location>
        <begin position="19"/>
        <end position="57"/>
    </location>
</feature>
<sequence length="57" mass="6653">MLLIFLSLLLELATYCSPLDNGLLRIPLVGWLLWECFRNLETPYFCIKDVTLYTGRT</sequence>
<organism evidence="2 3">
    <name type="scientific">Athene cunicularia</name>
    <name type="common">Burrowing owl</name>
    <name type="synonym">Speotyto cunicularia</name>
    <dbReference type="NCBI Taxonomy" id="194338"/>
    <lineage>
        <taxon>Eukaryota</taxon>
        <taxon>Metazoa</taxon>
        <taxon>Chordata</taxon>
        <taxon>Craniata</taxon>
        <taxon>Vertebrata</taxon>
        <taxon>Euteleostomi</taxon>
        <taxon>Archelosauria</taxon>
        <taxon>Archosauria</taxon>
        <taxon>Dinosauria</taxon>
        <taxon>Saurischia</taxon>
        <taxon>Theropoda</taxon>
        <taxon>Coelurosauria</taxon>
        <taxon>Aves</taxon>
        <taxon>Neognathae</taxon>
        <taxon>Neoaves</taxon>
        <taxon>Telluraves</taxon>
        <taxon>Strigiformes</taxon>
        <taxon>Strigidae</taxon>
        <taxon>Athene</taxon>
    </lineage>
</organism>
<proteinExistence type="predicted"/>
<reference evidence="2" key="1">
    <citation type="submission" date="2025-08" db="UniProtKB">
        <authorList>
            <consortium name="Ensembl"/>
        </authorList>
    </citation>
    <scope>IDENTIFICATION</scope>
</reference>
<dbReference type="OMA" id="WECFRNL"/>
<dbReference type="Proteomes" id="UP000472269">
    <property type="component" value="Unplaced"/>
</dbReference>
<dbReference type="AlphaFoldDB" id="A0A663N1B8"/>
<accession>A0A663N1B8</accession>
<keyword evidence="1" id="KW-0732">Signal</keyword>
<keyword evidence="3" id="KW-1185">Reference proteome</keyword>
<dbReference type="Ensembl" id="ENSACUT00000019906.1">
    <property type="protein sequence ID" value="ENSACUP00000018665.1"/>
    <property type="gene ID" value="ENSACUG00000012531.1"/>
</dbReference>